<evidence type="ECO:0000313" key="1">
    <source>
        <dbReference type="EnsemblMetazoa" id="XP_022666625"/>
    </source>
</evidence>
<dbReference type="GeneID" id="111252655"/>
<protein>
    <submittedName>
        <fullName evidence="1">Uncharacterized protein</fullName>
    </submittedName>
</protein>
<dbReference type="KEGG" id="vde:111252655"/>
<dbReference type="RefSeq" id="XP_022666625.1">
    <property type="nucleotide sequence ID" value="XM_022810890.1"/>
</dbReference>
<dbReference type="Proteomes" id="UP000594260">
    <property type="component" value="Unplaced"/>
</dbReference>
<evidence type="ECO:0000313" key="2">
    <source>
        <dbReference type="Proteomes" id="UP000594260"/>
    </source>
</evidence>
<dbReference type="AlphaFoldDB" id="A0A7M7KJ86"/>
<keyword evidence="2" id="KW-1185">Reference proteome</keyword>
<proteinExistence type="predicted"/>
<dbReference type="InParanoid" id="A0A7M7KJ86"/>
<sequence>MGGFTSGRLDDDGYIPMPSTRPGFAALWQLQQEQIPGSSVHIQFIGETRTPTPQAYVPDPAERPAKAVDGVSDFPFIELGQPSREPSWVDVTGGQLRRDSKSYTWPFTFSRTQKTFRVLLFPSDGEPHIEAVFTHHLASKNSYIFSLSVMDKPNLLHMPANLYVELQRITHHSLVQAILLHRYEPTSV</sequence>
<name>A0A7M7KJ86_VARDE</name>
<organism evidence="1 2">
    <name type="scientific">Varroa destructor</name>
    <name type="common">Honeybee mite</name>
    <dbReference type="NCBI Taxonomy" id="109461"/>
    <lineage>
        <taxon>Eukaryota</taxon>
        <taxon>Metazoa</taxon>
        <taxon>Ecdysozoa</taxon>
        <taxon>Arthropoda</taxon>
        <taxon>Chelicerata</taxon>
        <taxon>Arachnida</taxon>
        <taxon>Acari</taxon>
        <taxon>Parasitiformes</taxon>
        <taxon>Mesostigmata</taxon>
        <taxon>Gamasina</taxon>
        <taxon>Dermanyssoidea</taxon>
        <taxon>Varroidae</taxon>
        <taxon>Varroa</taxon>
    </lineage>
</organism>
<dbReference type="EnsemblMetazoa" id="XM_022810890">
    <property type="protein sequence ID" value="XP_022666625"/>
    <property type="gene ID" value="LOC111252655"/>
</dbReference>
<accession>A0A7M7KJ86</accession>
<reference evidence="1" key="1">
    <citation type="submission" date="2021-01" db="UniProtKB">
        <authorList>
            <consortium name="EnsemblMetazoa"/>
        </authorList>
    </citation>
    <scope>IDENTIFICATION</scope>
</reference>